<dbReference type="InterPro" id="IPR040079">
    <property type="entry name" value="Glutathione_S-Trfase"/>
</dbReference>
<comment type="similarity">
    <text evidence="1">Belongs to the FAX family.</text>
</comment>
<dbReference type="InterPro" id="IPR033468">
    <property type="entry name" value="Metaxin_GST"/>
</dbReference>
<dbReference type="GO" id="GO:0000379">
    <property type="term" value="P:tRNA-type intron splice site recognition and cleavage"/>
    <property type="evidence" value="ECO:0007669"/>
    <property type="project" value="TreeGrafter"/>
</dbReference>
<evidence type="ECO:0000313" key="9">
    <source>
        <dbReference type="Proteomes" id="UP000242875"/>
    </source>
</evidence>
<dbReference type="CDD" id="cd03193">
    <property type="entry name" value="GST_C_Metaxin"/>
    <property type="match status" value="1"/>
</dbReference>
<dbReference type="SUPFAM" id="SSF47616">
    <property type="entry name" value="GST C-terminal domain-like"/>
    <property type="match status" value="1"/>
</dbReference>
<dbReference type="Pfam" id="PF17171">
    <property type="entry name" value="GST_C_6"/>
    <property type="match status" value="1"/>
</dbReference>
<dbReference type="InterPro" id="IPR036167">
    <property type="entry name" value="tRNA_intron_Endo_cat-like_sf"/>
</dbReference>
<comment type="catalytic activity">
    <reaction evidence="4">
        <text>pretRNA = a 3'-half-tRNA molecule with a 5'-OH end + a 5'-half-tRNA molecule with a 2',3'-cyclic phosphate end + an intron with a 2',3'-cyclic phosphate and a 5'-hydroxyl terminus.</text>
        <dbReference type="EC" id="4.6.1.16"/>
    </reaction>
</comment>
<dbReference type="InterPro" id="IPR026928">
    <property type="entry name" value="FAX/IsoI-like"/>
</dbReference>
<dbReference type="Gene3D" id="3.40.1350.10">
    <property type="match status" value="1"/>
</dbReference>
<organism evidence="8 9">
    <name type="scientific">Bifiguratus adelaidae</name>
    <dbReference type="NCBI Taxonomy" id="1938954"/>
    <lineage>
        <taxon>Eukaryota</taxon>
        <taxon>Fungi</taxon>
        <taxon>Fungi incertae sedis</taxon>
        <taxon>Mucoromycota</taxon>
        <taxon>Mucoromycotina</taxon>
        <taxon>Endogonomycetes</taxon>
        <taxon>Endogonales</taxon>
        <taxon>Endogonales incertae sedis</taxon>
        <taxon>Bifiguratus</taxon>
    </lineage>
</organism>
<comment type="caution">
    <text evidence="8">The sequence shown here is derived from an EMBL/GenBank/DDBJ whole genome shotgun (WGS) entry which is preliminary data.</text>
</comment>
<dbReference type="InterPro" id="IPR036282">
    <property type="entry name" value="Glutathione-S-Trfase_C_sf"/>
</dbReference>
<evidence type="ECO:0000313" key="8">
    <source>
        <dbReference type="EMBL" id="OZJ03902.1"/>
    </source>
</evidence>
<gene>
    <name evidence="8" type="ORF">BZG36_03287</name>
</gene>
<keyword evidence="9" id="KW-1185">Reference proteome</keyword>
<dbReference type="InterPro" id="IPR006676">
    <property type="entry name" value="tRNA_splic"/>
</dbReference>
<proteinExistence type="inferred from homology"/>
<dbReference type="GO" id="GO:0003676">
    <property type="term" value="F:nucleic acid binding"/>
    <property type="evidence" value="ECO:0007669"/>
    <property type="project" value="InterPro"/>
</dbReference>
<feature type="domain" description="tRNA intron endonuclease catalytic" evidence="5">
    <location>
        <begin position="223"/>
        <end position="268"/>
    </location>
</feature>
<dbReference type="SUPFAM" id="SSF53032">
    <property type="entry name" value="tRNA-intron endonuclease catalytic domain-like"/>
    <property type="match status" value="1"/>
</dbReference>
<evidence type="ECO:0000259" key="7">
    <source>
        <dbReference type="Pfam" id="PF17172"/>
    </source>
</evidence>
<dbReference type="OrthoDB" id="10249562at2759"/>
<protein>
    <recommendedName>
        <fullName evidence="3">tRNA-intron lyase</fullName>
        <ecNumber evidence="3">4.6.1.16</ecNumber>
    </recommendedName>
</protein>
<evidence type="ECO:0000259" key="6">
    <source>
        <dbReference type="Pfam" id="PF17171"/>
    </source>
</evidence>
<dbReference type="PANTHER" id="PTHR21227:SF0">
    <property type="entry name" value="TRNA-SPLICING ENDONUCLEASE SUBUNIT SEN2"/>
    <property type="match status" value="1"/>
</dbReference>
<dbReference type="Gene3D" id="1.20.1050.10">
    <property type="match status" value="1"/>
</dbReference>
<dbReference type="EMBL" id="MVBO01000063">
    <property type="protein sequence ID" value="OZJ03902.1"/>
    <property type="molecule type" value="Genomic_DNA"/>
</dbReference>
<dbReference type="SFLD" id="SFLDS00019">
    <property type="entry name" value="Glutathione_Transferase_(cytos"/>
    <property type="match status" value="1"/>
</dbReference>
<dbReference type="GO" id="GO:0005737">
    <property type="term" value="C:cytoplasm"/>
    <property type="evidence" value="ECO:0007669"/>
    <property type="project" value="TreeGrafter"/>
</dbReference>
<dbReference type="InterPro" id="IPR012336">
    <property type="entry name" value="Thioredoxin-like_fold"/>
</dbReference>
<evidence type="ECO:0000256" key="4">
    <source>
        <dbReference type="ARBA" id="ARBA00034031"/>
    </source>
</evidence>
<dbReference type="EC" id="4.6.1.16" evidence="3"/>
<evidence type="ECO:0000256" key="3">
    <source>
        <dbReference type="ARBA" id="ARBA00012573"/>
    </source>
</evidence>
<name>A0A261XZX9_9FUNG</name>
<comment type="similarity">
    <text evidence="2">Belongs to the tRNA-intron endonuclease family.</text>
</comment>
<dbReference type="Pfam" id="PF01974">
    <property type="entry name" value="tRNA_int_endo"/>
    <property type="match status" value="1"/>
</dbReference>
<feature type="domain" description="Metaxin glutathione S-transferase" evidence="6">
    <location>
        <begin position="456"/>
        <end position="519"/>
    </location>
</feature>
<dbReference type="Pfam" id="PF17172">
    <property type="entry name" value="GST_N_4"/>
    <property type="match status" value="1"/>
</dbReference>
<evidence type="ECO:0000259" key="5">
    <source>
        <dbReference type="Pfam" id="PF01974"/>
    </source>
</evidence>
<dbReference type="CDD" id="cd22363">
    <property type="entry name" value="tRNA-intron_lyase_C"/>
    <property type="match status" value="1"/>
</dbReference>
<sequence length="537" mass="61578">MDKATLKRPDKGDPFPTTTAHALSYYGTLRRLLYGAITVWSYFSPLGDNPYTPHFIDGVLVPEARSVWVLSEGCAERLWYDGFFGKGNISRGEMTWKERSKRVTGDATAPVFSEDFVDIRRRERMQRSIIGQLEELNDTLSARMRTASSAGDISVFPLHVDHITEHYQLDLHEVWFLFDALRILRVFDSKGVLLTSEDLWNTILQLTDIPNAMSLWSCPFVYTYAAYHHYRSKGWVVKTGVKFGVDFLLYSRGPIYQHSEFAVLVVPSIPSTADKGANAKGDKMAHPVLRDWRHLLGLNRVCLNAKKSPFVNKAEAYLRFAQVEYDREQGDREESPSGKMPWFIFEDEVKADSTFGLRYFVRKGILPDLDKDLTTEQRAKSRVLQAFIEDHLYFLLVYERWAVDSNFKITKSMLLPPFKFPMNAFVPTLIQRNVKSMLRGQGTALYAEEELYTMMEEDVNVLEMLLDGHDWILGTDKPTFADACLYGFTAAVLTAGDMNPMLRAALLKCKSLLRFTKRVRDQFFPEVTLKGLEHLDV</sequence>
<dbReference type="SFLD" id="SFLDG01180">
    <property type="entry name" value="SUF1"/>
    <property type="match status" value="1"/>
</dbReference>
<dbReference type="InterPro" id="IPR006677">
    <property type="entry name" value="tRNA_intron_Endonuc_cat-like"/>
</dbReference>
<feature type="domain" description="Thioredoxin-like fold" evidence="7">
    <location>
        <begin position="309"/>
        <end position="405"/>
    </location>
</feature>
<dbReference type="Proteomes" id="UP000242875">
    <property type="component" value="Unassembled WGS sequence"/>
</dbReference>
<dbReference type="SFLD" id="SFLDG01200">
    <property type="entry name" value="SUF1.1"/>
    <property type="match status" value="1"/>
</dbReference>
<reference evidence="8 9" key="1">
    <citation type="journal article" date="2017" name="Mycologia">
        <title>Bifiguratus adelaidae, gen. et sp. nov., a new member of Mucoromycotina in endophytic and soil-dwelling habitats.</title>
        <authorList>
            <person name="Torres-Cruz T.J."/>
            <person name="Billingsley Tobias T.L."/>
            <person name="Almatruk M."/>
            <person name="Hesse C."/>
            <person name="Kuske C.R."/>
            <person name="Desiro A."/>
            <person name="Benucci G.M."/>
            <person name="Bonito G."/>
            <person name="Stajich J.E."/>
            <person name="Dunlap C."/>
            <person name="Arnold A.E."/>
            <person name="Porras-Alfaro A."/>
        </authorList>
    </citation>
    <scope>NUCLEOTIDE SEQUENCE [LARGE SCALE GENOMIC DNA]</scope>
    <source>
        <strain evidence="8 9">AZ0501</strain>
    </source>
</reference>
<dbReference type="PANTHER" id="PTHR21227">
    <property type="entry name" value="TRNA-SPLICING ENDONUCLEASE SUBUNIT SEN2"/>
    <property type="match status" value="1"/>
</dbReference>
<dbReference type="GO" id="GO:0000213">
    <property type="term" value="F:tRNA-intron lyase activity"/>
    <property type="evidence" value="ECO:0007669"/>
    <property type="project" value="UniProtKB-EC"/>
</dbReference>
<accession>A0A261XZX9</accession>
<dbReference type="InterPro" id="IPR011856">
    <property type="entry name" value="tRNA_endonuc-like_dom_sf"/>
</dbReference>
<dbReference type="GO" id="GO:0000214">
    <property type="term" value="C:tRNA-intron endonuclease complex"/>
    <property type="evidence" value="ECO:0007669"/>
    <property type="project" value="TreeGrafter"/>
</dbReference>
<dbReference type="AlphaFoldDB" id="A0A261XZX9"/>
<evidence type="ECO:0000256" key="1">
    <source>
        <dbReference type="ARBA" id="ARBA00006475"/>
    </source>
</evidence>
<evidence type="ECO:0000256" key="2">
    <source>
        <dbReference type="ARBA" id="ARBA00008078"/>
    </source>
</evidence>